<keyword evidence="4" id="KW-1185">Reference proteome</keyword>
<feature type="region of interest" description="Disordered" evidence="2">
    <location>
        <begin position="140"/>
        <end position="177"/>
    </location>
</feature>
<proteinExistence type="predicted"/>
<comment type="caution">
    <text evidence="3">The sequence shown here is derived from an EMBL/GenBank/DDBJ whole genome shotgun (WGS) entry which is preliminary data.</text>
</comment>
<feature type="coiled-coil region" evidence="1">
    <location>
        <begin position="234"/>
        <end position="265"/>
    </location>
</feature>
<protein>
    <submittedName>
        <fullName evidence="3">Uncharacterized protein</fullName>
    </submittedName>
</protein>
<accession>A0A176VYW8</accession>
<sequence>MAPPKKSDKVWKLVPLKVLYEELRPFRCELSELRFNFLLWNWNCISVSICKEIMDKNETEGEDLGDNPMLWTIEIWAKATLEFREARDEWMEDRRLPGSEETGDCTGDYAYLATGAHDLSQVKEPKTITVDFRGRSAKSGEAKTAIGEEKKSVAPSVSTPEVAVGESTQPMKIEGPSGVLTEVSGDVPVEPLKEGTEMVVAQVGGFATEISGHEEREKMTTDLLTRFEKSREAYDEAVKRSERLNTTAEKQEKKHVEELAKLEARRAEEVRITKELRGKIAEAKTAEEDLRSKIAEIAGKCEMEFRRVEELSTSLAEGVRKHEEELANWPRNWQIANRQSLRRSNVN</sequence>
<dbReference type="Proteomes" id="UP000077202">
    <property type="component" value="Unassembled WGS sequence"/>
</dbReference>
<dbReference type="AlphaFoldDB" id="A0A176VYW8"/>
<name>A0A176VYW8_MARPO</name>
<evidence type="ECO:0000313" key="3">
    <source>
        <dbReference type="EMBL" id="OAE25405.1"/>
    </source>
</evidence>
<reference evidence="3" key="1">
    <citation type="submission" date="2016-03" db="EMBL/GenBank/DDBJ databases">
        <title>Mechanisms controlling the formation of the plant cell surface in tip-growing cells are functionally conserved among land plants.</title>
        <authorList>
            <person name="Honkanen S."/>
            <person name="Jones V.A."/>
            <person name="Morieri G."/>
            <person name="Champion C."/>
            <person name="Hetherington A.J."/>
            <person name="Kelly S."/>
            <person name="Saint-Marcoux D."/>
            <person name="Proust H."/>
            <person name="Prescott H."/>
            <person name="Dolan L."/>
        </authorList>
    </citation>
    <scope>NUCLEOTIDE SEQUENCE [LARGE SCALE GENOMIC DNA]</scope>
    <source>
        <tissue evidence="3">Whole gametophyte</tissue>
    </source>
</reference>
<evidence type="ECO:0000256" key="1">
    <source>
        <dbReference type="SAM" id="Coils"/>
    </source>
</evidence>
<evidence type="ECO:0000256" key="2">
    <source>
        <dbReference type="SAM" id="MobiDB-lite"/>
    </source>
</evidence>
<dbReference type="EMBL" id="LVLJ01002341">
    <property type="protein sequence ID" value="OAE25405.1"/>
    <property type="molecule type" value="Genomic_DNA"/>
</dbReference>
<evidence type="ECO:0000313" key="4">
    <source>
        <dbReference type="Proteomes" id="UP000077202"/>
    </source>
</evidence>
<feature type="compositionally biased region" description="Basic and acidic residues" evidence="2">
    <location>
        <begin position="140"/>
        <end position="152"/>
    </location>
</feature>
<organism evidence="3 4">
    <name type="scientific">Marchantia polymorpha subsp. ruderalis</name>
    <dbReference type="NCBI Taxonomy" id="1480154"/>
    <lineage>
        <taxon>Eukaryota</taxon>
        <taxon>Viridiplantae</taxon>
        <taxon>Streptophyta</taxon>
        <taxon>Embryophyta</taxon>
        <taxon>Marchantiophyta</taxon>
        <taxon>Marchantiopsida</taxon>
        <taxon>Marchantiidae</taxon>
        <taxon>Marchantiales</taxon>
        <taxon>Marchantiaceae</taxon>
        <taxon>Marchantia</taxon>
    </lineage>
</organism>
<gene>
    <name evidence="3" type="ORF">AXG93_4620s2200</name>
</gene>
<keyword evidence="1" id="KW-0175">Coiled coil</keyword>